<gene>
    <name evidence="1" type="ORF">BV25DRAFT_1919522</name>
</gene>
<accession>A0ACB8SPX6</accession>
<organism evidence="1 2">
    <name type="scientific">Artomyces pyxidatus</name>
    <dbReference type="NCBI Taxonomy" id="48021"/>
    <lineage>
        <taxon>Eukaryota</taxon>
        <taxon>Fungi</taxon>
        <taxon>Dikarya</taxon>
        <taxon>Basidiomycota</taxon>
        <taxon>Agaricomycotina</taxon>
        <taxon>Agaricomycetes</taxon>
        <taxon>Russulales</taxon>
        <taxon>Auriscalpiaceae</taxon>
        <taxon>Artomyces</taxon>
    </lineage>
</organism>
<reference evidence="1" key="2">
    <citation type="journal article" date="2022" name="New Phytol.">
        <title>Evolutionary transition to the ectomycorrhizal habit in the genomes of a hyperdiverse lineage of mushroom-forming fungi.</title>
        <authorList>
            <person name="Looney B."/>
            <person name="Miyauchi S."/>
            <person name="Morin E."/>
            <person name="Drula E."/>
            <person name="Courty P.E."/>
            <person name="Kohler A."/>
            <person name="Kuo A."/>
            <person name="LaButti K."/>
            <person name="Pangilinan J."/>
            <person name="Lipzen A."/>
            <person name="Riley R."/>
            <person name="Andreopoulos W."/>
            <person name="He G."/>
            <person name="Johnson J."/>
            <person name="Nolan M."/>
            <person name="Tritt A."/>
            <person name="Barry K.W."/>
            <person name="Grigoriev I.V."/>
            <person name="Nagy L.G."/>
            <person name="Hibbett D."/>
            <person name="Henrissat B."/>
            <person name="Matheny P.B."/>
            <person name="Labbe J."/>
            <person name="Martin F.M."/>
        </authorList>
    </citation>
    <scope>NUCLEOTIDE SEQUENCE</scope>
    <source>
        <strain evidence="1">HHB10654</strain>
    </source>
</reference>
<name>A0ACB8SPX6_9AGAM</name>
<keyword evidence="2" id="KW-1185">Reference proteome</keyword>
<evidence type="ECO:0000313" key="1">
    <source>
        <dbReference type="EMBL" id="KAI0058150.1"/>
    </source>
</evidence>
<dbReference type="EMBL" id="MU277238">
    <property type="protein sequence ID" value="KAI0058150.1"/>
    <property type="molecule type" value="Genomic_DNA"/>
</dbReference>
<dbReference type="Proteomes" id="UP000814140">
    <property type="component" value="Unassembled WGS sequence"/>
</dbReference>
<reference evidence="1" key="1">
    <citation type="submission" date="2021-03" db="EMBL/GenBank/DDBJ databases">
        <authorList>
            <consortium name="DOE Joint Genome Institute"/>
            <person name="Ahrendt S."/>
            <person name="Looney B.P."/>
            <person name="Miyauchi S."/>
            <person name="Morin E."/>
            <person name="Drula E."/>
            <person name="Courty P.E."/>
            <person name="Chicoki N."/>
            <person name="Fauchery L."/>
            <person name="Kohler A."/>
            <person name="Kuo A."/>
            <person name="Labutti K."/>
            <person name="Pangilinan J."/>
            <person name="Lipzen A."/>
            <person name="Riley R."/>
            <person name="Andreopoulos W."/>
            <person name="He G."/>
            <person name="Johnson J."/>
            <person name="Barry K.W."/>
            <person name="Grigoriev I.V."/>
            <person name="Nagy L."/>
            <person name="Hibbett D."/>
            <person name="Henrissat B."/>
            <person name="Matheny P.B."/>
            <person name="Labbe J."/>
            <person name="Martin F."/>
        </authorList>
    </citation>
    <scope>NUCLEOTIDE SEQUENCE</scope>
    <source>
        <strain evidence="1">HHB10654</strain>
    </source>
</reference>
<evidence type="ECO:0000313" key="2">
    <source>
        <dbReference type="Proteomes" id="UP000814140"/>
    </source>
</evidence>
<protein>
    <submittedName>
        <fullName evidence="1">Uncharacterized protein</fullName>
    </submittedName>
</protein>
<proteinExistence type="predicted"/>
<sequence length="162" mass="18231">MRSADPTLPSISYVLSQAQTQPRRLRRRPSIRVRRAKSSPSFSPHRPLYPPQLESDYLMKTVDYRFSPPPCLPTRSSFALPAGIFDEEIEIEIVASSPTDSETSSSSSSSSASRSSAASSARRKAKFVWTYVRDALETVRFRWSGLHSVRKTEARLSFDLCN</sequence>
<comment type="caution">
    <text evidence="1">The sequence shown here is derived from an EMBL/GenBank/DDBJ whole genome shotgun (WGS) entry which is preliminary data.</text>
</comment>